<evidence type="ECO:0000256" key="2">
    <source>
        <dbReference type="PROSITE-ProRule" id="PRU00059"/>
    </source>
</evidence>
<feature type="signal peptide" evidence="3">
    <location>
        <begin position="1"/>
        <end position="16"/>
    </location>
</feature>
<gene>
    <name evidence="5" type="ORF">RI129_011295</name>
</gene>
<proteinExistence type="predicted"/>
<feature type="chain" id="PRO_5043007387" description="CUB domain-containing protein" evidence="3">
    <location>
        <begin position="17"/>
        <end position="360"/>
    </location>
</feature>
<protein>
    <recommendedName>
        <fullName evidence="4">CUB domain-containing protein</fullName>
    </recommendedName>
</protein>
<feature type="domain" description="CUB" evidence="4">
    <location>
        <begin position="211"/>
        <end position="351"/>
    </location>
</feature>
<name>A0AAN7VAW6_9COLE</name>
<dbReference type="PANTHER" id="PTHR33236:SF5">
    <property type="entry name" value="CUB DOMAIN-CONTAINING PROTEIN"/>
    <property type="match status" value="1"/>
</dbReference>
<dbReference type="Pfam" id="PF26080">
    <property type="entry name" value="CUB_animal"/>
    <property type="match status" value="1"/>
</dbReference>
<reference evidence="5 6" key="1">
    <citation type="journal article" date="2024" name="Insects">
        <title>An Improved Chromosome-Level Genome Assembly of the Firefly Pyrocoelia pectoralis.</title>
        <authorList>
            <person name="Fu X."/>
            <person name="Meyer-Rochow V.B."/>
            <person name="Ballantyne L."/>
            <person name="Zhu X."/>
        </authorList>
    </citation>
    <scope>NUCLEOTIDE SEQUENCE [LARGE SCALE GENOMIC DNA]</scope>
    <source>
        <strain evidence="5">XCY_ONT2</strain>
    </source>
</reference>
<dbReference type="Gene3D" id="2.60.120.290">
    <property type="entry name" value="Spermadhesin, CUB domain"/>
    <property type="match status" value="2"/>
</dbReference>
<dbReference type="InterPro" id="IPR035914">
    <property type="entry name" value="Sperma_CUB_dom_sf"/>
</dbReference>
<dbReference type="InterPro" id="IPR000859">
    <property type="entry name" value="CUB_dom"/>
</dbReference>
<comment type="caution">
    <text evidence="2">Lacks conserved residue(s) required for the propagation of feature annotation.</text>
</comment>
<keyword evidence="1" id="KW-1015">Disulfide bond</keyword>
<dbReference type="AlphaFoldDB" id="A0AAN7VAW6"/>
<dbReference type="EMBL" id="JAVRBK010000008">
    <property type="protein sequence ID" value="KAK5640484.1"/>
    <property type="molecule type" value="Genomic_DNA"/>
</dbReference>
<evidence type="ECO:0000313" key="5">
    <source>
        <dbReference type="EMBL" id="KAK5640484.1"/>
    </source>
</evidence>
<sequence length="360" mass="38238">MKVICVLCTLLYVNSALNKTGRCKFVGWWGVGVVRFENSVCTAANGLLGICYTRRQCTTIGGYVSGKCARNIGVCCVVQVSCGATSSNNNTYFQNPSFPNIFTGANTCSLTVQRCSEDICQIRIDFLSFSLAQPNGDGVCANDALIISGGAANLGRICGDNTGQHIYLDFNNGSNIDINIFTSSAITAGRQWNLRVAQIGCDSPSRAMSGCLMYYRGTSGTVRSFNYGQSVAIGGRQLANMNYGVCIRTAPGMCSIQWSATSGDSFAFTVSLDAQVPTALTGNNCETDYVIIPNGVTTTADGAALSADRYCGSMFTPVTSSSTPFVLYTVTNGNEATDSANRGFSLSYTQQQCTNNLLQL</sequence>
<comment type="caution">
    <text evidence="5">The sequence shown here is derived from an EMBL/GenBank/DDBJ whole genome shotgun (WGS) entry which is preliminary data.</text>
</comment>
<dbReference type="PROSITE" id="PS01180">
    <property type="entry name" value="CUB"/>
    <property type="match status" value="2"/>
</dbReference>
<dbReference type="PANTHER" id="PTHR33236">
    <property type="entry name" value="INTRAFLAGELLAR TRANSPORT PROTEIN 122 FAMILY PROTEIN-RELATED"/>
    <property type="match status" value="1"/>
</dbReference>
<dbReference type="SUPFAM" id="SSF49854">
    <property type="entry name" value="Spermadhesin, CUB domain"/>
    <property type="match status" value="2"/>
</dbReference>
<accession>A0AAN7VAW6</accession>
<dbReference type="InterPro" id="IPR058698">
    <property type="entry name" value="CUB_metazoa"/>
</dbReference>
<feature type="domain" description="CUB" evidence="4">
    <location>
        <begin position="82"/>
        <end position="199"/>
    </location>
</feature>
<evidence type="ECO:0000256" key="3">
    <source>
        <dbReference type="SAM" id="SignalP"/>
    </source>
</evidence>
<evidence type="ECO:0000259" key="4">
    <source>
        <dbReference type="PROSITE" id="PS01180"/>
    </source>
</evidence>
<dbReference type="Pfam" id="PF00431">
    <property type="entry name" value="CUB"/>
    <property type="match status" value="1"/>
</dbReference>
<organism evidence="5 6">
    <name type="scientific">Pyrocoelia pectoralis</name>
    <dbReference type="NCBI Taxonomy" id="417401"/>
    <lineage>
        <taxon>Eukaryota</taxon>
        <taxon>Metazoa</taxon>
        <taxon>Ecdysozoa</taxon>
        <taxon>Arthropoda</taxon>
        <taxon>Hexapoda</taxon>
        <taxon>Insecta</taxon>
        <taxon>Pterygota</taxon>
        <taxon>Neoptera</taxon>
        <taxon>Endopterygota</taxon>
        <taxon>Coleoptera</taxon>
        <taxon>Polyphaga</taxon>
        <taxon>Elateriformia</taxon>
        <taxon>Elateroidea</taxon>
        <taxon>Lampyridae</taxon>
        <taxon>Lampyrinae</taxon>
        <taxon>Pyrocoelia</taxon>
    </lineage>
</organism>
<keyword evidence="3" id="KW-0732">Signal</keyword>
<dbReference type="Proteomes" id="UP001329430">
    <property type="component" value="Chromosome 8"/>
</dbReference>
<evidence type="ECO:0000313" key="6">
    <source>
        <dbReference type="Proteomes" id="UP001329430"/>
    </source>
</evidence>
<evidence type="ECO:0000256" key="1">
    <source>
        <dbReference type="ARBA" id="ARBA00023157"/>
    </source>
</evidence>
<keyword evidence="6" id="KW-1185">Reference proteome</keyword>